<dbReference type="RefSeq" id="WP_203688319.1">
    <property type="nucleotide sequence ID" value="NZ_BAAALC010000074.1"/>
</dbReference>
<evidence type="ECO:0000313" key="3">
    <source>
        <dbReference type="Proteomes" id="UP000630887"/>
    </source>
</evidence>
<name>A0A8J3KPT7_9ACTN</name>
<dbReference type="Proteomes" id="UP000630887">
    <property type="component" value="Unassembled WGS sequence"/>
</dbReference>
<evidence type="ECO:0000256" key="1">
    <source>
        <dbReference type="SAM" id="SignalP"/>
    </source>
</evidence>
<comment type="caution">
    <text evidence="2">The sequence shown here is derived from an EMBL/GenBank/DDBJ whole genome shotgun (WGS) entry which is preliminary data.</text>
</comment>
<dbReference type="AlphaFoldDB" id="A0A8J3KPT7"/>
<reference evidence="2 3" key="1">
    <citation type="submission" date="2021-01" db="EMBL/GenBank/DDBJ databases">
        <title>Whole genome shotgun sequence of Catellatospora coxensis NBRC 107359.</title>
        <authorList>
            <person name="Komaki H."/>
            <person name="Tamura T."/>
        </authorList>
    </citation>
    <scope>NUCLEOTIDE SEQUENCE [LARGE SCALE GENOMIC DNA]</scope>
    <source>
        <strain evidence="2 3">NBRC 107359</strain>
    </source>
</reference>
<feature type="signal peptide" evidence="1">
    <location>
        <begin position="1"/>
        <end position="26"/>
    </location>
</feature>
<accession>A0A8J3KPT7</accession>
<keyword evidence="1" id="KW-0732">Signal</keyword>
<proteinExistence type="predicted"/>
<sequence>MRRFLRGLAALCLLGSVLMLPSPAHAAAGQYTFNTGTMAAGSSKTWYWNNAGTGNAYQIGLSPQGATAASTCEFEVVRDWYAQRLNSGISEIEYWFTVKNVGAITCNADITLAWNSTSGTTPTMSAAPGEPAGTWYYYDAAPATTAISVALIPSGATAASPCQYEVEQIQVSANEDERRHGIRVTNVGAITCQVTLRVTPLASTASWSTGTMTPMSSKTWRWNNANPLTAAHVVTLSPNQDIRYFSIERTWYLQRINTDGSAEREFWLTVKHYNSPAGSTAQVLLARA</sequence>
<organism evidence="2 3">
    <name type="scientific">Catellatospora coxensis</name>
    <dbReference type="NCBI Taxonomy" id="310354"/>
    <lineage>
        <taxon>Bacteria</taxon>
        <taxon>Bacillati</taxon>
        <taxon>Actinomycetota</taxon>
        <taxon>Actinomycetes</taxon>
        <taxon>Micromonosporales</taxon>
        <taxon>Micromonosporaceae</taxon>
        <taxon>Catellatospora</taxon>
    </lineage>
</organism>
<dbReference type="EMBL" id="BONI01000004">
    <property type="protein sequence ID" value="GIG03847.1"/>
    <property type="molecule type" value="Genomic_DNA"/>
</dbReference>
<evidence type="ECO:0000313" key="2">
    <source>
        <dbReference type="EMBL" id="GIG03847.1"/>
    </source>
</evidence>
<keyword evidence="3" id="KW-1185">Reference proteome</keyword>
<protein>
    <recommendedName>
        <fullName evidence="4">DUF11 domain-containing protein</fullName>
    </recommendedName>
</protein>
<evidence type="ECO:0008006" key="4">
    <source>
        <dbReference type="Google" id="ProtNLM"/>
    </source>
</evidence>
<gene>
    <name evidence="2" type="ORF">Cco03nite_05470</name>
</gene>
<feature type="chain" id="PRO_5035282863" description="DUF11 domain-containing protein" evidence="1">
    <location>
        <begin position="27"/>
        <end position="288"/>
    </location>
</feature>